<feature type="region of interest" description="Disordered" evidence="7">
    <location>
        <begin position="447"/>
        <end position="476"/>
    </location>
</feature>
<dbReference type="InterPro" id="IPR051952">
    <property type="entry name" value="Golgi-autophagy_related"/>
</dbReference>
<dbReference type="PROSITE" id="PS50913">
    <property type="entry name" value="GRIP"/>
    <property type="match status" value="1"/>
</dbReference>
<feature type="compositionally biased region" description="Low complexity" evidence="7">
    <location>
        <begin position="147"/>
        <end position="162"/>
    </location>
</feature>
<dbReference type="PANTHER" id="PTHR23157:SF25">
    <property type="entry name" value="GRIP AND COILED-COIL DOMAIN-CONTAINING PROTEIN 1"/>
    <property type="match status" value="1"/>
</dbReference>
<keyword evidence="4 6" id="KW-0175">Coiled coil</keyword>
<feature type="coiled-coil region" evidence="6">
    <location>
        <begin position="811"/>
        <end position="845"/>
    </location>
</feature>
<dbReference type="PANTHER" id="PTHR23157">
    <property type="entry name" value="GRIP AND COILED-COIL DOMAIN-CONTAINING PROTEIN 1"/>
    <property type="match status" value="1"/>
</dbReference>
<reference evidence="9 10" key="1">
    <citation type="journal article" date="2019" name="Sci. Rep.">
        <title>Comparative genomics of chytrid fungi reveal insights into the obligate biotrophic and pathogenic lifestyle of Synchytrium endobioticum.</title>
        <authorList>
            <person name="van de Vossenberg B.T.L.H."/>
            <person name="Warris S."/>
            <person name="Nguyen H.D.T."/>
            <person name="van Gent-Pelzer M.P.E."/>
            <person name="Joly D.L."/>
            <person name="van de Geest H.C."/>
            <person name="Bonants P.J.M."/>
            <person name="Smith D.S."/>
            <person name="Levesque C.A."/>
            <person name="van der Lee T.A.J."/>
        </authorList>
    </citation>
    <scope>NUCLEOTIDE SEQUENCE [LARGE SCALE GENOMIC DNA]</scope>
    <source>
        <strain evidence="9 10">CBS 675.73</strain>
    </source>
</reference>
<evidence type="ECO:0000256" key="3">
    <source>
        <dbReference type="ARBA" id="ARBA00022490"/>
    </source>
</evidence>
<evidence type="ECO:0000313" key="10">
    <source>
        <dbReference type="Proteomes" id="UP000320333"/>
    </source>
</evidence>
<feature type="coiled-coil region" evidence="6">
    <location>
        <begin position="555"/>
        <end position="785"/>
    </location>
</feature>
<keyword evidence="5" id="KW-0472">Membrane</keyword>
<feature type="compositionally biased region" description="Low complexity" evidence="7">
    <location>
        <begin position="1165"/>
        <end position="1174"/>
    </location>
</feature>
<evidence type="ECO:0000256" key="4">
    <source>
        <dbReference type="ARBA" id="ARBA00023054"/>
    </source>
</evidence>
<protein>
    <recommendedName>
        <fullName evidence="8">GRIP domain-containing protein</fullName>
    </recommendedName>
</protein>
<organism evidence="9 10">
    <name type="scientific">Chytriomyces confervae</name>
    <dbReference type="NCBI Taxonomy" id="246404"/>
    <lineage>
        <taxon>Eukaryota</taxon>
        <taxon>Fungi</taxon>
        <taxon>Fungi incertae sedis</taxon>
        <taxon>Chytridiomycota</taxon>
        <taxon>Chytridiomycota incertae sedis</taxon>
        <taxon>Chytridiomycetes</taxon>
        <taxon>Chytridiales</taxon>
        <taxon>Chytriomycetaceae</taxon>
        <taxon>Chytriomyces</taxon>
    </lineage>
</organism>
<feature type="coiled-coil region" evidence="6">
    <location>
        <begin position="1081"/>
        <end position="1115"/>
    </location>
</feature>
<dbReference type="EMBL" id="QEAP01000398">
    <property type="protein sequence ID" value="TPX67440.1"/>
    <property type="molecule type" value="Genomic_DNA"/>
</dbReference>
<evidence type="ECO:0000259" key="8">
    <source>
        <dbReference type="PROSITE" id="PS50913"/>
    </source>
</evidence>
<proteinExistence type="predicted"/>
<dbReference type="Pfam" id="PF01465">
    <property type="entry name" value="GRIP"/>
    <property type="match status" value="1"/>
</dbReference>
<feature type="coiled-coil region" evidence="6">
    <location>
        <begin position="1224"/>
        <end position="1275"/>
    </location>
</feature>
<feature type="region of interest" description="Disordered" evidence="7">
    <location>
        <begin position="146"/>
        <end position="176"/>
    </location>
</feature>
<dbReference type="OrthoDB" id="1926336at2759"/>
<dbReference type="STRING" id="246404.A0A507EVQ8"/>
<dbReference type="SMART" id="SM00755">
    <property type="entry name" value="Grip"/>
    <property type="match status" value="1"/>
</dbReference>
<evidence type="ECO:0000256" key="1">
    <source>
        <dbReference type="ARBA" id="ARBA00004184"/>
    </source>
</evidence>
<name>A0A507EVQ8_9FUNG</name>
<dbReference type="GO" id="GO:0005794">
    <property type="term" value="C:Golgi apparatus"/>
    <property type="evidence" value="ECO:0007669"/>
    <property type="project" value="TreeGrafter"/>
</dbReference>
<feature type="coiled-coil region" evidence="6">
    <location>
        <begin position="266"/>
        <end position="293"/>
    </location>
</feature>
<gene>
    <name evidence="9" type="ORF">CcCBS67573_g07505</name>
</gene>
<keyword evidence="10" id="KW-1185">Reference proteome</keyword>
<feature type="compositionally biased region" description="Basic and acidic residues" evidence="7">
    <location>
        <begin position="1175"/>
        <end position="1184"/>
    </location>
</feature>
<evidence type="ECO:0000256" key="6">
    <source>
        <dbReference type="SAM" id="Coils"/>
    </source>
</evidence>
<keyword evidence="3" id="KW-0963">Cytoplasm</keyword>
<accession>A0A507EVQ8</accession>
<sequence>MFQSLLKKVNETLDSDMAHNIVNQATAAQTALAGRLSPNMNGTSANGAVGPAPPAADPDPADPALFANDADRVAALALALENMRHAHSAVFVMSVILNPRFDTSTLQALVENNTLKSQNTALESQLKDLRLKAKLKITQLQRELDSTKAAASTSAAEPVATSRKSYENGDNSKLPAVRNPADVEMIEALQSKVVSLSNEVLSAKAGQIETINSLRDQIECLSTDLASLQSEKSSMRNSVYASVATSVEALDSVQELPSTHAQTEAQNELLKKVDDLQSLLETKREELASTAESQRALSLRVDNLEYTVSSQNAELQSFQSRNDAWISEKESLLVERDALVQIQNEAQLENDRLVRDLALCQSSLNQLVSESEKLESKLATSLQTFSSETAALKLVIASLETDKTALESRLSNAETSFANKLCSARAEIAKLEAELSSARSNVSSLQNDLDSQTLSHQRTLSAATTAKNESMSESFDLSSQTAKELSSTKEAENTSLEILESVLAEKRLLTSKLDESVSACAQATRECRDALLAQEEAVSQLSQMSRDRDAIDAQLQESRARVSVIQKRLEDAEERLKQAQDSSGKDIESAELASEARIETYKRLADAKDVEMKELMNRVNIADRDIEQLTQAHSAAMEDAVRFKKQIIQAEEDARNVAILLETTEAKVRQLESEIECKGEKETAQAEVRKVFEELEIVKLELDQVTAAKQKALEEKLTLMNQIQVAESKISELERMNASLLNASTNSNQNVAALQSGYESLSGQLANAKSELEVLKEVLAKKDQDLVALQMASKVSSETDVGKAFLMDEQIMDLKLQIANRQKEVATLQESLQRSQAESQALSKDSDDKIRKLKGLLGQASKTLQESKKASAAKDAEIETLRTDVENLDKLLVQLQEQDRENKSTIDRIMGEIQDEKEIAFMKSSEIEQKTSDLENELSRVKSEFQSYKVRAHTALQQSASSAFEVKVVELEEINAKLMREKMDSRQEIASLNERIQHMSSELNTALDQLVVFETQLKRYEGSSRELALLRHEVDACNRRIETEQELHSEALRNKDTYYRNSLELIKQENIRDLSHLQDLLATRDAEIKSHQAAVESLRNEVSMARQEASKATVEANRVKAAAAAVSANQSFNAGPNASLPSSTMSPTLGIGGGFFSSMTSPIAPSGSGYSPASSRRESVAHAHHGTRESFADLMMGGSARRGSIESAFGAGTAAGGVGNAIKERELLMNLEKVSELLVEAEEQIKRLLDQEKVLKEEIRKFERSEKRNELLVKQQNVEYLKNIVLSFLETDSKEQLLPVVAKVLELSPDEVRRVRSSIVGLEEEQVRRSVPNFGFF</sequence>
<dbReference type="Proteomes" id="UP000320333">
    <property type="component" value="Unassembled WGS sequence"/>
</dbReference>
<evidence type="ECO:0000256" key="2">
    <source>
        <dbReference type="ARBA" id="ARBA00004496"/>
    </source>
</evidence>
<feature type="coiled-coil region" evidence="6">
    <location>
        <begin position="968"/>
        <end position="1047"/>
    </location>
</feature>
<dbReference type="InterPro" id="IPR000237">
    <property type="entry name" value="GRIP_dom"/>
</dbReference>
<feature type="coiled-coil region" evidence="6">
    <location>
        <begin position="878"/>
        <end position="944"/>
    </location>
</feature>
<evidence type="ECO:0000256" key="7">
    <source>
        <dbReference type="SAM" id="MobiDB-lite"/>
    </source>
</evidence>
<comment type="subcellular location">
    <subcellularLocation>
        <location evidence="2">Cytoplasm</location>
    </subcellularLocation>
    <subcellularLocation>
        <location evidence="1">Endomembrane system</location>
        <topology evidence="1">Peripheral membrane protein</topology>
    </subcellularLocation>
</comment>
<feature type="region of interest" description="Disordered" evidence="7">
    <location>
        <begin position="36"/>
        <end position="62"/>
    </location>
</feature>
<comment type="caution">
    <text evidence="9">The sequence shown here is derived from an EMBL/GenBank/DDBJ whole genome shotgun (WGS) entry which is preliminary data.</text>
</comment>
<evidence type="ECO:0000256" key="5">
    <source>
        <dbReference type="ARBA" id="ARBA00023136"/>
    </source>
</evidence>
<feature type="region of interest" description="Disordered" evidence="7">
    <location>
        <begin position="1165"/>
        <end position="1184"/>
    </location>
</feature>
<evidence type="ECO:0000313" key="9">
    <source>
        <dbReference type="EMBL" id="TPX67440.1"/>
    </source>
</evidence>
<feature type="domain" description="GRIP" evidence="8">
    <location>
        <begin position="1271"/>
        <end position="1318"/>
    </location>
</feature>